<proteinExistence type="predicted"/>
<dbReference type="EMBL" id="JACHWP010000006">
    <property type="protein sequence ID" value="MBB3023478.1"/>
    <property type="molecule type" value="Genomic_DNA"/>
</dbReference>
<dbReference type="Gene3D" id="3.30.70.360">
    <property type="match status" value="1"/>
</dbReference>
<keyword evidence="6" id="KW-1185">Reference proteome</keyword>
<name>A0A839QV09_9MICO</name>
<evidence type="ECO:0000256" key="1">
    <source>
        <dbReference type="ARBA" id="ARBA00022723"/>
    </source>
</evidence>
<dbReference type="SUPFAM" id="SSF55031">
    <property type="entry name" value="Bacterial exopeptidase dimerisation domain"/>
    <property type="match status" value="1"/>
</dbReference>
<comment type="caution">
    <text evidence="5">The sequence shown here is derived from an EMBL/GenBank/DDBJ whole genome shotgun (WGS) entry which is preliminary data.</text>
</comment>
<dbReference type="InterPro" id="IPR011650">
    <property type="entry name" value="Peptidase_M20_dimer"/>
</dbReference>
<evidence type="ECO:0000256" key="2">
    <source>
        <dbReference type="ARBA" id="ARBA00022801"/>
    </source>
</evidence>
<evidence type="ECO:0000313" key="6">
    <source>
        <dbReference type="Proteomes" id="UP000568050"/>
    </source>
</evidence>
<dbReference type="Gene3D" id="3.40.630.10">
    <property type="entry name" value="Zn peptidases"/>
    <property type="match status" value="1"/>
</dbReference>
<gene>
    <name evidence="5" type="ORF">FHX50_001775</name>
</gene>
<dbReference type="GO" id="GO:0006526">
    <property type="term" value="P:L-arginine biosynthetic process"/>
    <property type="evidence" value="ECO:0007669"/>
    <property type="project" value="TreeGrafter"/>
</dbReference>
<dbReference type="PANTHER" id="PTHR43808">
    <property type="entry name" value="ACETYLORNITHINE DEACETYLASE"/>
    <property type="match status" value="1"/>
</dbReference>
<dbReference type="InterPro" id="IPR036264">
    <property type="entry name" value="Bact_exopeptidase_dim_dom"/>
</dbReference>
<dbReference type="Pfam" id="PF07687">
    <property type="entry name" value="M20_dimer"/>
    <property type="match status" value="1"/>
</dbReference>
<feature type="domain" description="Peptidase M20 dimerisation" evidence="4">
    <location>
        <begin position="260"/>
        <end position="369"/>
    </location>
</feature>
<dbReference type="SUPFAM" id="SSF53187">
    <property type="entry name" value="Zn-dependent exopeptidases"/>
    <property type="match status" value="1"/>
</dbReference>
<organism evidence="5 6">
    <name type="scientific">Helcobacillus massiliensis</name>
    <dbReference type="NCBI Taxonomy" id="521392"/>
    <lineage>
        <taxon>Bacteria</taxon>
        <taxon>Bacillati</taxon>
        <taxon>Actinomycetota</taxon>
        <taxon>Actinomycetes</taxon>
        <taxon>Micrococcales</taxon>
        <taxon>Dermabacteraceae</taxon>
        <taxon>Helcobacillus</taxon>
    </lineage>
</organism>
<dbReference type="GO" id="GO:0046872">
    <property type="term" value="F:metal ion binding"/>
    <property type="evidence" value="ECO:0007669"/>
    <property type="project" value="UniProtKB-KW"/>
</dbReference>
<evidence type="ECO:0000259" key="4">
    <source>
        <dbReference type="Pfam" id="PF07687"/>
    </source>
</evidence>
<accession>A0A839QV09</accession>
<evidence type="ECO:0000313" key="5">
    <source>
        <dbReference type="EMBL" id="MBB3023478.1"/>
    </source>
</evidence>
<dbReference type="EC" id="3.5.1.16" evidence="5"/>
<dbReference type="AlphaFoldDB" id="A0A839QV09"/>
<dbReference type="Proteomes" id="UP000568050">
    <property type="component" value="Unassembled WGS sequence"/>
</dbReference>
<reference evidence="5 6" key="1">
    <citation type="submission" date="2020-08" db="EMBL/GenBank/DDBJ databases">
        <title>Sequencing the genomes of 1000 actinobacteria strains.</title>
        <authorList>
            <person name="Klenk H.-P."/>
        </authorList>
    </citation>
    <scope>NUCLEOTIDE SEQUENCE [LARGE SCALE GENOMIC DNA]</scope>
    <source>
        <strain evidence="5 6">DSM 23040</strain>
    </source>
</reference>
<dbReference type="InterPro" id="IPR050072">
    <property type="entry name" value="Peptidase_M20A"/>
</dbReference>
<feature type="compositionally biased region" description="Low complexity" evidence="3">
    <location>
        <begin position="131"/>
        <end position="147"/>
    </location>
</feature>
<dbReference type="InterPro" id="IPR002933">
    <property type="entry name" value="Peptidase_M20"/>
</dbReference>
<dbReference type="GO" id="GO:0008777">
    <property type="term" value="F:acetylornithine deacetylase activity"/>
    <property type="evidence" value="ECO:0007669"/>
    <property type="project" value="UniProtKB-EC"/>
</dbReference>
<protein>
    <submittedName>
        <fullName evidence="5">Acetylornithine deacetylase</fullName>
        <ecNumber evidence="5">3.5.1.16</ecNumber>
    </submittedName>
</protein>
<feature type="region of interest" description="Disordered" evidence="3">
    <location>
        <begin position="111"/>
        <end position="147"/>
    </location>
</feature>
<dbReference type="PANTHER" id="PTHR43808:SF31">
    <property type="entry name" value="N-ACETYL-L-CITRULLINE DEACETYLASE"/>
    <property type="match status" value="1"/>
</dbReference>
<dbReference type="RefSeq" id="WP_183376702.1">
    <property type="nucleotide sequence ID" value="NZ_CBCSFZ010000053.1"/>
</dbReference>
<keyword evidence="2 5" id="KW-0378">Hydrolase</keyword>
<dbReference type="CDD" id="cd03894">
    <property type="entry name" value="M20_ArgE"/>
    <property type="match status" value="1"/>
</dbReference>
<evidence type="ECO:0000256" key="3">
    <source>
        <dbReference type="SAM" id="MobiDB-lite"/>
    </source>
</evidence>
<sequence>MADLPDDVNISLPDTPRAAVEQLIALDTTSRDGNVPAIELLQRWLSDHGVITHVLREDDGINANLIGVFPSRHQAGGADGGQESVGALLPERALTPSDQLSRDLIGELSGVGKGGVDRLDSPTDGATSANPSADGATSSADAAEAPAAGERRGVLIAGHADCVPVDGQDWDSDPFTATERDGLLYGRGTCDMKSYLAVFAQMAGRFQAADLDEPVIFAATWEEETTCNGARELVKQLDALGIHPRVAFVGEPTMMTAIASHKSMNSFQATFHGIAAHSSLLPRGLNAIRYAGEFITWYHREVIDRLVEEGPSDDAFPVPHTTGGVNVVDAGIAGNTVPDHAHLTFEFRALPSVDVPAVVRDIQAKIDELDTAMKAAVPDDPADPSAAKKVGAQLTINSLLYPLDAAPDGPAATLAKTLGRDVQAEKVTYGTESGIYEHAGMSAVVIGPGDIAQAHGANEFVSLDQLAACEDFFAALLTHLETAQ</sequence>
<keyword evidence="1" id="KW-0479">Metal-binding</keyword>
<dbReference type="Pfam" id="PF01546">
    <property type="entry name" value="Peptidase_M20"/>
    <property type="match status" value="1"/>
</dbReference>